<protein>
    <submittedName>
        <fullName evidence="1 3">Uncharacterized protein</fullName>
    </submittedName>
</protein>
<evidence type="ECO:0000313" key="2">
    <source>
        <dbReference type="Proteomes" id="UP000271098"/>
    </source>
</evidence>
<gene>
    <name evidence="1" type="ORF">GPUH_LOCUS3305</name>
</gene>
<dbReference type="AlphaFoldDB" id="A0A183D3L3"/>
<dbReference type="WBParaSite" id="GPUH_0000330901-mRNA-1">
    <property type="protein sequence ID" value="GPUH_0000330901-mRNA-1"/>
    <property type="gene ID" value="GPUH_0000330901"/>
</dbReference>
<proteinExistence type="predicted"/>
<dbReference type="EMBL" id="UYRT01005569">
    <property type="protein sequence ID" value="VDK38956.1"/>
    <property type="molecule type" value="Genomic_DNA"/>
</dbReference>
<keyword evidence="2" id="KW-1185">Reference proteome</keyword>
<reference evidence="3" key="1">
    <citation type="submission" date="2016-06" db="UniProtKB">
        <authorList>
            <consortium name="WormBaseParasite"/>
        </authorList>
    </citation>
    <scope>IDENTIFICATION</scope>
</reference>
<evidence type="ECO:0000313" key="1">
    <source>
        <dbReference type="EMBL" id="VDK38956.1"/>
    </source>
</evidence>
<evidence type="ECO:0000313" key="3">
    <source>
        <dbReference type="WBParaSite" id="GPUH_0000330901-mRNA-1"/>
    </source>
</evidence>
<dbReference type="Proteomes" id="UP000271098">
    <property type="component" value="Unassembled WGS sequence"/>
</dbReference>
<sequence>MGSFQKGVIDTAKEMASEAAEAVKEKASEAAEAVKGKASEAYSKVTVFRLEFMRHSRAQTPKTTVRETLKDLRDLRELLGMRPRNISETER</sequence>
<accession>A0A183D3L3</accession>
<reference evidence="1 2" key="2">
    <citation type="submission" date="2018-11" db="EMBL/GenBank/DDBJ databases">
        <authorList>
            <consortium name="Pathogen Informatics"/>
        </authorList>
    </citation>
    <scope>NUCLEOTIDE SEQUENCE [LARGE SCALE GENOMIC DNA]</scope>
</reference>
<dbReference type="Gene3D" id="6.10.140.1430">
    <property type="match status" value="1"/>
</dbReference>
<name>A0A183D3L3_9BILA</name>
<organism evidence="3">
    <name type="scientific">Gongylonema pulchrum</name>
    <dbReference type="NCBI Taxonomy" id="637853"/>
    <lineage>
        <taxon>Eukaryota</taxon>
        <taxon>Metazoa</taxon>
        <taxon>Ecdysozoa</taxon>
        <taxon>Nematoda</taxon>
        <taxon>Chromadorea</taxon>
        <taxon>Rhabditida</taxon>
        <taxon>Spirurina</taxon>
        <taxon>Spiruromorpha</taxon>
        <taxon>Spiruroidea</taxon>
        <taxon>Gongylonematidae</taxon>
        <taxon>Gongylonema</taxon>
    </lineage>
</organism>